<evidence type="ECO:0000313" key="1">
    <source>
        <dbReference type="EMBL" id="KAK0576922.1"/>
    </source>
</evidence>
<dbReference type="AlphaFoldDB" id="A0AA39RNF2"/>
<gene>
    <name evidence="1" type="ORF">LWI29_025415</name>
</gene>
<proteinExistence type="predicted"/>
<evidence type="ECO:0000313" key="2">
    <source>
        <dbReference type="Proteomes" id="UP001168877"/>
    </source>
</evidence>
<dbReference type="EMBL" id="JAUESC010000386">
    <property type="protein sequence ID" value="KAK0576922.1"/>
    <property type="molecule type" value="Genomic_DNA"/>
</dbReference>
<accession>A0AA39RNF2</accession>
<protein>
    <submittedName>
        <fullName evidence="1">Uncharacterized protein</fullName>
    </submittedName>
</protein>
<name>A0AA39RNF2_ACESA</name>
<keyword evidence="2" id="KW-1185">Reference proteome</keyword>
<organism evidence="1 2">
    <name type="scientific">Acer saccharum</name>
    <name type="common">Sugar maple</name>
    <dbReference type="NCBI Taxonomy" id="4024"/>
    <lineage>
        <taxon>Eukaryota</taxon>
        <taxon>Viridiplantae</taxon>
        <taxon>Streptophyta</taxon>
        <taxon>Embryophyta</taxon>
        <taxon>Tracheophyta</taxon>
        <taxon>Spermatophyta</taxon>
        <taxon>Magnoliopsida</taxon>
        <taxon>eudicotyledons</taxon>
        <taxon>Gunneridae</taxon>
        <taxon>Pentapetalae</taxon>
        <taxon>rosids</taxon>
        <taxon>malvids</taxon>
        <taxon>Sapindales</taxon>
        <taxon>Sapindaceae</taxon>
        <taxon>Hippocastanoideae</taxon>
        <taxon>Acereae</taxon>
        <taxon>Acer</taxon>
    </lineage>
</organism>
<reference evidence="1" key="1">
    <citation type="journal article" date="2022" name="Plant J.">
        <title>Strategies of tolerance reflected in two North American maple genomes.</title>
        <authorList>
            <person name="McEvoy S.L."/>
            <person name="Sezen U.U."/>
            <person name="Trouern-Trend A."/>
            <person name="McMahon S.M."/>
            <person name="Schaberg P.G."/>
            <person name="Yang J."/>
            <person name="Wegrzyn J.L."/>
            <person name="Swenson N.G."/>
        </authorList>
    </citation>
    <scope>NUCLEOTIDE SEQUENCE</scope>
    <source>
        <strain evidence="1">NS2018</strain>
    </source>
</reference>
<reference evidence="1" key="2">
    <citation type="submission" date="2023-06" db="EMBL/GenBank/DDBJ databases">
        <authorList>
            <person name="Swenson N.G."/>
            <person name="Wegrzyn J.L."/>
            <person name="Mcevoy S.L."/>
        </authorList>
    </citation>
    <scope>NUCLEOTIDE SEQUENCE</scope>
    <source>
        <strain evidence="1">NS2018</strain>
        <tissue evidence="1">Leaf</tissue>
    </source>
</reference>
<comment type="caution">
    <text evidence="1">The sequence shown here is derived from an EMBL/GenBank/DDBJ whole genome shotgun (WGS) entry which is preliminary data.</text>
</comment>
<sequence>MEKLAKRVSMFSNGPLQAHVLVDVHHMRFEMAERGPYLLLAAANENLVKQIVNKCQGLPLALKSDWSFVKGTT</sequence>
<dbReference type="Proteomes" id="UP001168877">
    <property type="component" value="Unassembled WGS sequence"/>
</dbReference>